<dbReference type="RefSeq" id="WP_019958859.1">
    <property type="nucleotide sequence ID" value="NZ_CP091512.1"/>
</dbReference>
<keyword evidence="3" id="KW-0449">Lipoprotein</keyword>
<evidence type="ECO:0000256" key="1">
    <source>
        <dbReference type="SAM" id="SignalP"/>
    </source>
</evidence>
<feature type="chain" id="PRO_5047154251" evidence="1">
    <location>
        <begin position="19"/>
        <end position="179"/>
    </location>
</feature>
<reference evidence="3" key="2">
    <citation type="journal article" date="2022" name="Res Sq">
        <title>Evolution of multicellular longitudinally dividing oral cavity symbionts (Neisseriaceae).</title>
        <authorList>
            <person name="Nyongesa S."/>
            <person name="Weber P."/>
            <person name="Bernet E."/>
            <person name="Pullido F."/>
            <person name="Nieckarz M."/>
            <person name="Delaby M."/>
            <person name="Nieves C."/>
            <person name="Viehboeck T."/>
            <person name="Krause N."/>
            <person name="Rivera-Millot A."/>
            <person name="Nakamura A."/>
            <person name="Vischer N."/>
            <person name="VanNieuwenhze M."/>
            <person name="Brun Y."/>
            <person name="Cava F."/>
            <person name="Bulgheresi S."/>
            <person name="Veyrier F."/>
        </authorList>
    </citation>
    <scope>NUCLEOTIDE SEQUENCE</scope>
    <source>
        <strain evidence="3">SAG 1488-6</strain>
    </source>
</reference>
<name>A0ABY4ECK0_VITST</name>
<dbReference type="Pfam" id="PF03886">
    <property type="entry name" value="ABC_trans_aux"/>
    <property type="match status" value="1"/>
</dbReference>
<sequence>MKLWFITACLALAVGACASAPTTQYYRLSDTAYRLPATQKSNVVLRVVVAEPLKGQNLLYQTDAHTLHFAKQHLWAEPLDIAIRNQLANALNQQNRPVRFVPPSLQNNDTPELTVYIEQFHGRFDGQTQIEGYSVFKHQGKTTAGSNFSVLTAQQGDGYAAMIDSLSTGLQQVATQIAP</sequence>
<feature type="signal peptide" evidence="1">
    <location>
        <begin position="1"/>
        <end position="18"/>
    </location>
</feature>
<evidence type="ECO:0000313" key="3">
    <source>
        <dbReference type="EMBL" id="UOO93473.1"/>
    </source>
</evidence>
<evidence type="ECO:0000259" key="2">
    <source>
        <dbReference type="Pfam" id="PF03886"/>
    </source>
</evidence>
<dbReference type="Gene3D" id="3.40.50.10610">
    <property type="entry name" value="ABC-type transport auxiliary lipoprotein component"/>
    <property type="match status" value="1"/>
</dbReference>
<proteinExistence type="predicted"/>
<accession>A0ABY4ECK0</accession>
<keyword evidence="4" id="KW-1185">Reference proteome</keyword>
<organism evidence="3 4">
    <name type="scientific">Vitreoscilla stercoraria</name>
    <dbReference type="NCBI Taxonomy" id="61"/>
    <lineage>
        <taxon>Bacteria</taxon>
        <taxon>Pseudomonadati</taxon>
        <taxon>Pseudomonadota</taxon>
        <taxon>Betaproteobacteria</taxon>
        <taxon>Neisseriales</taxon>
        <taxon>Neisseriaceae</taxon>
        <taxon>Vitreoscilla</taxon>
    </lineage>
</organism>
<dbReference type="EMBL" id="CP091512">
    <property type="protein sequence ID" value="UOO93473.1"/>
    <property type="molecule type" value="Genomic_DNA"/>
</dbReference>
<dbReference type="PROSITE" id="PS51257">
    <property type="entry name" value="PROKAR_LIPOPROTEIN"/>
    <property type="match status" value="1"/>
</dbReference>
<dbReference type="InterPro" id="IPR005586">
    <property type="entry name" value="ABC_trans_aux"/>
</dbReference>
<gene>
    <name evidence="3" type="ORF">LVJ81_05470</name>
</gene>
<dbReference type="Proteomes" id="UP000832034">
    <property type="component" value="Chromosome"/>
</dbReference>
<protein>
    <submittedName>
        <fullName evidence="3">ABC-type transport auxiliary lipoprotein family protein</fullName>
    </submittedName>
</protein>
<reference evidence="3" key="1">
    <citation type="submission" date="2021-12" db="EMBL/GenBank/DDBJ databases">
        <authorList>
            <person name="Veyrier F.J."/>
        </authorList>
    </citation>
    <scope>NUCLEOTIDE SEQUENCE</scope>
    <source>
        <strain evidence="3">SAG 1488-6</strain>
    </source>
</reference>
<feature type="domain" description="ABC-type transport auxiliary lipoprotein component" evidence="2">
    <location>
        <begin position="41"/>
        <end position="178"/>
    </location>
</feature>
<dbReference type="SUPFAM" id="SSF159594">
    <property type="entry name" value="XCC0632-like"/>
    <property type="match status" value="1"/>
</dbReference>
<evidence type="ECO:0000313" key="4">
    <source>
        <dbReference type="Proteomes" id="UP000832034"/>
    </source>
</evidence>
<keyword evidence="1" id="KW-0732">Signal</keyword>